<sequence length="66" mass="7768">MYHISELQYKKKMIALLDQIIEQWDTAYAVGVPLYSFHMDVRILAFNQLKEIGLIFRPLLSLNITI</sequence>
<reference evidence="2" key="1">
    <citation type="journal article" date="2019" name="Int. J. Syst. Evol. Microbiol.">
        <title>The Global Catalogue of Microorganisms (GCM) 10K type strain sequencing project: providing services to taxonomists for standard genome sequencing and annotation.</title>
        <authorList>
            <consortium name="The Broad Institute Genomics Platform"/>
            <consortium name="The Broad Institute Genome Sequencing Center for Infectious Disease"/>
            <person name="Wu L."/>
            <person name="Ma J."/>
        </authorList>
    </citation>
    <scope>NUCLEOTIDE SEQUENCE [LARGE SCALE GENOMIC DNA]</scope>
    <source>
        <strain evidence="2">CGMCC 1.15420</strain>
    </source>
</reference>
<protein>
    <submittedName>
        <fullName evidence="1">Uncharacterized protein</fullName>
    </submittedName>
</protein>
<evidence type="ECO:0000313" key="1">
    <source>
        <dbReference type="EMBL" id="GGF92978.1"/>
    </source>
</evidence>
<organism evidence="1 2">
    <name type="scientific">Paenibacillus aceti</name>
    <dbReference type="NCBI Taxonomy" id="1820010"/>
    <lineage>
        <taxon>Bacteria</taxon>
        <taxon>Bacillati</taxon>
        <taxon>Bacillota</taxon>
        <taxon>Bacilli</taxon>
        <taxon>Bacillales</taxon>
        <taxon>Paenibacillaceae</taxon>
        <taxon>Paenibacillus</taxon>
    </lineage>
</organism>
<proteinExistence type="predicted"/>
<keyword evidence="2" id="KW-1185">Reference proteome</keyword>
<evidence type="ECO:0000313" key="2">
    <source>
        <dbReference type="Proteomes" id="UP000608420"/>
    </source>
</evidence>
<dbReference type="EMBL" id="BMIW01000007">
    <property type="protein sequence ID" value="GGF92978.1"/>
    <property type="molecule type" value="Genomic_DNA"/>
</dbReference>
<comment type="caution">
    <text evidence="1">The sequence shown here is derived from an EMBL/GenBank/DDBJ whole genome shotgun (WGS) entry which is preliminary data.</text>
</comment>
<dbReference type="Proteomes" id="UP000608420">
    <property type="component" value="Unassembled WGS sequence"/>
</dbReference>
<name>A0ABQ1VS92_9BACL</name>
<gene>
    <name evidence="1" type="ORF">GCM10010913_13160</name>
</gene>
<accession>A0ABQ1VS92</accession>